<evidence type="ECO:0000256" key="5">
    <source>
        <dbReference type="ARBA" id="ARBA00022989"/>
    </source>
</evidence>
<reference evidence="11" key="1">
    <citation type="journal article" date="2019" name="Int. J. Syst. Evol. Microbiol.">
        <title>The Global Catalogue of Microorganisms (GCM) 10K type strain sequencing project: providing services to taxonomists for standard genome sequencing and annotation.</title>
        <authorList>
            <consortium name="The Broad Institute Genomics Platform"/>
            <consortium name="The Broad Institute Genome Sequencing Center for Infectious Disease"/>
            <person name="Wu L."/>
            <person name="Ma J."/>
        </authorList>
    </citation>
    <scope>NUCLEOTIDE SEQUENCE [LARGE SCALE GENOMIC DNA]</scope>
    <source>
        <strain evidence="11">JCM 18081</strain>
    </source>
</reference>
<feature type="transmembrane region" description="Helical" evidence="8">
    <location>
        <begin position="164"/>
        <end position="183"/>
    </location>
</feature>
<feature type="transmembrane region" description="Helical" evidence="8">
    <location>
        <begin position="49"/>
        <end position="68"/>
    </location>
</feature>
<evidence type="ECO:0000313" key="10">
    <source>
        <dbReference type="EMBL" id="GAA4818019.1"/>
    </source>
</evidence>
<proteinExistence type="predicted"/>
<feature type="transmembrane region" description="Helical" evidence="8">
    <location>
        <begin position="335"/>
        <end position="351"/>
    </location>
</feature>
<dbReference type="PROSITE" id="PS00216">
    <property type="entry name" value="SUGAR_TRANSPORT_1"/>
    <property type="match status" value="1"/>
</dbReference>
<gene>
    <name evidence="10" type="ORF">GCM10023220_58260</name>
</gene>
<feature type="transmembrane region" description="Helical" evidence="8">
    <location>
        <begin position="363"/>
        <end position="386"/>
    </location>
</feature>
<dbReference type="Gene3D" id="1.20.1720.10">
    <property type="entry name" value="Multidrug resistance protein D"/>
    <property type="match status" value="1"/>
</dbReference>
<feature type="transmembrane region" description="Helical" evidence="8">
    <location>
        <begin position="271"/>
        <end position="294"/>
    </location>
</feature>
<dbReference type="InterPro" id="IPR005829">
    <property type="entry name" value="Sugar_transporter_CS"/>
</dbReference>
<keyword evidence="6 8" id="KW-0472">Membrane</keyword>
<evidence type="ECO:0000256" key="8">
    <source>
        <dbReference type="SAM" id="Phobius"/>
    </source>
</evidence>
<dbReference type="InterPro" id="IPR011701">
    <property type="entry name" value="MFS"/>
</dbReference>
<evidence type="ECO:0000256" key="4">
    <source>
        <dbReference type="ARBA" id="ARBA00022692"/>
    </source>
</evidence>
<feature type="transmembrane region" description="Helical" evidence="8">
    <location>
        <begin position="12"/>
        <end position="37"/>
    </location>
</feature>
<dbReference type="EMBL" id="BAABIG010000071">
    <property type="protein sequence ID" value="GAA4818019.1"/>
    <property type="molecule type" value="Genomic_DNA"/>
</dbReference>
<name>A0ABP9CUK5_9ACTN</name>
<keyword evidence="7" id="KW-0046">Antibiotic resistance</keyword>
<evidence type="ECO:0000256" key="2">
    <source>
        <dbReference type="ARBA" id="ARBA00022448"/>
    </source>
</evidence>
<feature type="domain" description="Major facilitator superfamily (MFS) profile" evidence="9">
    <location>
        <begin position="14"/>
        <end position="469"/>
    </location>
</feature>
<keyword evidence="2" id="KW-0813">Transport</keyword>
<dbReference type="PRINTS" id="PR01036">
    <property type="entry name" value="TCRTETB"/>
</dbReference>
<evidence type="ECO:0000256" key="1">
    <source>
        <dbReference type="ARBA" id="ARBA00004651"/>
    </source>
</evidence>
<dbReference type="CDD" id="cd17321">
    <property type="entry name" value="MFS_MMR_MDR_like"/>
    <property type="match status" value="1"/>
</dbReference>
<evidence type="ECO:0000256" key="6">
    <source>
        <dbReference type="ARBA" id="ARBA00023136"/>
    </source>
</evidence>
<dbReference type="Proteomes" id="UP001501265">
    <property type="component" value="Unassembled WGS sequence"/>
</dbReference>
<feature type="transmembrane region" description="Helical" evidence="8">
    <location>
        <begin position="203"/>
        <end position="221"/>
    </location>
</feature>
<dbReference type="RefSeq" id="WP_345623444.1">
    <property type="nucleotide sequence ID" value="NZ_BAABIG010000071.1"/>
</dbReference>
<dbReference type="PANTHER" id="PTHR42718:SF46">
    <property type="entry name" value="BLR6921 PROTEIN"/>
    <property type="match status" value="1"/>
</dbReference>
<feature type="transmembrane region" description="Helical" evidence="8">
    <location>
        <begin position="80"/>
        <end position="99"/>
    </location>
</feature>
<organism evidence="10 11">
    <name type="scientific">Streptomyces ziwulingensis</name>
    <dbReference type="NCBI Taxonomy" id="1045501"/>
    <lineage>
        <taxon>Bacteria</taxon>
        <taxon>Bacillati</taxon>
        <taxon>Actinomycetota</taxon>
        <taxon>Actinomycetes</taxon>
        <taxon>Kitasatosporales</taxon>
        <taxon>Streptomycetaceae</taxon>
        <taxon>Streptomyces</taxon>
    </lineage>
</organism>
<feature type="transmembrane region" description="Helical" evidence="8">
    <location>
        <begin position="300"/>
        <end position="323"/>
    </location>
</feature>
<feature type="transmembrane region" description="Helical" evidence="8">
    <location>
        <begin position="105"/>
        <end position="127"/>
    </location>
</feature>
<keyword evidence="3" id="KW-1003">Cell membrane</keyword>
<sequence>MPADLTTPRARNLALALLALTQFVVVIDASIVNVALPSVGTALGISQDHLSWVVNAYVLAFGGFLLLGGRLADFLGRRRMFVAGIALFTIASLLGGLAQNETWLIAARALQGLGAAIASPAALSIVTTTFQEGSERNRALAIWGAVAGAGGAAGVLLGGVLTEYLGWEWVLFVNVPIGAVIIWQAPKRLVESTSGTRERAFDVPGAVTVSAGLALLVYTLVDADKAGWTSTATLLRGPAALVLLAAFVVIEWRSRGPLLPLSTFSLRTLRGANVVGLLVGMALVSMFFLITLYLQQVLGFSALAAGFAYLPLSVSIIVAATAASTLVTRLGFKPVLMAGLAFVALGLAWFSQVRPDGSFAVDVLGPSVLAGIGLGLSFVPMTIAAVTGTTAEQAGLASGMINTSQQIGGALGLAILASIANSATTDALTSGVRDPKVALTDGFQDAFLVGACFALAGVVLAAVLISTRDSREHSQAARRGEVTAPVV</sequence>
<evidence type="ECO:0000313" key="11">
    <source>
        <dbReference type="Proteomes" id="UP001501265"/>
    </source>
</evidence>
<dbReference type="NCBIfam" id="TIGR00711">
    <property type="entry name" value="efflux_EmrB"/>
    <property type="match status" value="1"/>
</dbReference>
<dbReference type="Gene3D" id="1.20.1250.20">
    <property type="entry name" value="MFS general substrate transporter like domains"/>
    <property type="match status" value="1"/>
</dbReference>
<evidence type="ECO:0000256" key="3">
    <source>
        <dbReference type="ARBA" id="ARBA00022475"/>
    </source>
</evidence>
<dbReference type="SUPFAM" id="SSF103473">
    <property type="entry name" value="MFS general substrate transporter"/>
    <property type="match status" value="1"/>
</dbReference>
<feature type="transmembrane region" description="Helical" evidence="8">
    <location>
        <begin position="407"/>
        <end position="425"/>
    </location>
</feature>
<feature type="transmembrane region" description="Helical" evidence="8">
    <location>
        <begin position="445"/>
        <end position="465"/>
    </location>
</feature>
<accession>A0ABP9CUK5</accession>
<evidence type="ECO:0000259" key="9">
    <source>
        <dbReference type="PROSITE" id="PS50850"/>
    </source>
</evidence>
<feature type="transmembrane region" description="Helical" evidence="8">
    <location>
        <begin position="233"/>
        <end position="250"/>
    </location>
</feature>
<comment type="subcellular location">
    <subcellularLocation>
        <location evidence="1">Cell membrane</location>
        <topology evidence="1">Multi-pass membrane protein</topology>
    </subcellularLocation>
</comment>
<comment type="caution">
    <text evidence="10">The sequence shown here is derived from an EMBL/GenBank/DDBJ whole genome shotgun (WGS) entry which is preliminary data.</text>
</comment>
<keyword evidence="4 8" id="KW-0812">Transmembrane</keyword>
<keyword evidence="5 8" id="KW-1133">Transmembrane helix</keyword>
<protein>
    <submittedName>
        <fullName evidence="10">MFS transporter</fullName>
    </submittedName>
</protein>
<dbReference type="Pfam" id="PF07690">
    <property type="entry name" value="MFS_1"/>
    <property type="match status" value="1"/>
</dbReference>
<dbReference type="InterPro" id="IPR036259">
    <property type="entry name" value="MFS_trans_sf"/>
</dbReference>
<dbReference type="InterPro" id="IPR004638">
    <property type="entry name" value="EmrB-like"/>
</dbReference>
<keyword evidence="11" id="KW-1185">Reference proteome</keyword>
<feature type="transmembrane region" description="Helical" evidence="8">
    <location>
        <begin position="139"/>
        <end position="158"/>
    </location>
</feature>
<dbReference type="InterPro" id="IPR020846">
    <property type="entry name" value="MFS_dom"/>
</dbReference>
<evidence type="ECO:0000256" key="7">
    <source>
        <dbReference type="ARBA" id="ARBA00023251"/>
    </source>
</evidence>
<dbReference type="PANTHER" id="PTHR42718">
    <property type="entry name" value="MAJOR FACILITATOR SUPERFAMILY MULTIDRUG TRANSPORTER MFSC"/>
    <property type="match status" value="1"/>
</dbReference>
<dbReference type="PROSITE" id="PS50850">
    <property type="entry name" value="MFS"/>
    <property type="match status" value="1"/>
</dbReference>